<keyword evidence="1 11" id="KW-0698">rRNA processing</keyword>
<dbReference type="EMBL" id="CAADHB010000081">
    <property type="protein sequence ID" value="VFK80039.1"/>
    <property type="molecule type" value="Genomic_DNA"/>
</dbReference>
<dbReference type="GO" id="GO:0008650">
    <property type="term" value="F:rRNA (uridine-2'-O-)-methyltransferase activity"/>
    <property type="evidence" value="ECO:0007669"/>
    <property type="project" value="UniProtKB-UniRule"/>
</dbReference>
<dbReference type="HAMAP" id="MF_01547">
    <property type="entry name" value="RNA_methyltr_E"/>
    <property type="match status" value="1"/>
</dbReference>
<comment type="subcellular location">
    <subcellularLocation>
        <location evidence="11">Cytoplasm</location>
    </subcellularLocation>
</comment>
<keyword evidence="3 11" id="KW-0808">Transferase</keyword>
<keyword evidence="11" id="KW-0963">Cytoplasm</keyword>
<dbReference type="Pfam" id="PF01728">
    <property type="entry name" value="FtsJ"/>
    <property type="match status" value="1"/>
</dbReference>
<evidence type="ECO:0000256" key="9">
    <source>
        <dbReference type="ARBA" id="ARBA00042745"/>
    </source>
</evidence>
<dbReference type="FunFam" id="3.40.50.150:FF:000005">
    <property type="entry name" value="Ribosomal RNA large subunit methyltransferase E"/>
    <property type="match status" value="1"/>
</dbReference>
<comment type="function">
    <text evidence="5 11">Specifically methylates the uridine in position 2552 of 23S rRNA at the 2'-O position of the ribose in the fully assembled 50S ribosomal subunit.</text>
</comment>
<gene>
    <name evidence="11" type="primary">rlmE</name>
    <name evidence="11" type="synonym">ftsJ</name>
    <name evidence="11" type="synonym">rrmJ</name>
    <name evidence="14" type="ORF">BECKSD772D_GA0070982_10813</name>
</gene>
<feature type="domain" description="Ribosomal RNA methyltransferase FtsJ" evidence="13">
    <location>
        <begin position="28"/>
        <end position="203"/>
    </location>
</feature>
<feature type="binding site" evidence="11">
    <location>
        <position position="121"/>
    </location>
    <ligand>
        <name>S-adenosyl-L-methionine</name>
        <dbReference type="ChEBI" id="CHEBI:59789"/>
    </ligand>
</feature>
<feature type="binding site" evidence="11">
    <location>
        <position position="62"/>
    </location>
    <ligand>
        <name>S-adenosyl-L-methionine</name>
        <dbReference type="ChEBI" id="CHEBI:59789"/>
    </ligand>
</feature>
<evidence type="ECO:0000256" key="10">
    <source>
        <dbReference type="ARBA" id="ARBA00048970"/>
    </source>
</evidence>
<proteinExistence type="inferred from homology"/>
<keyword evidence="2 11" id="KW-0489">Methyltransferase</keyword>
<evidence type="ECO:0000256" key="11">
    <source>
        <dbReference type="HAMAP-Rule" id="MF_01547"/>
    </source>
</evidence>
<organism evidence="14">
    <name type="scientific">Candidatus Kentrum sp. SD</name>
    <dbReference type="NCBI Taxonomy" id="2126332"/>
    <lineage>
        <taxon>Bacteria</taxon>
        <taxon>Pseudomonadati</taxon>
        <taxon>Pseudomonadota</taxon>
        <taxon>Gammaproteobacteria</taxon>
        <taxon>Candidatus Kentrum</taxon>
    </lineage>
</organism>
<feature type="binding site" evidence="11">
    <location>
        <position position="96"/>
    </location>
    <ligand>
        <name>S-adenosyl-L-methionine</name>
        <dbReference type="ChEBI" id="CHEBI:59789"/>
    </ligand>
</feature>
<evidence type="ECO:0000256" key="8">
    <source>
        <dbReference type="ARBA" id="ARBA00041995"/>
    </source>
</evidence>
<feature type="binding site" evidence="11">
    <location>
        <position position="60"/>
    </location>
    <ligand>
        <name>S-adenosyl-L-methionine</name>
        <dbReference type="ChEBI" id="CHEBI:59789"/>
    </ligand>
</feature>
<protein>
    <recommendedName>
        <fullName evidence="7 11">Ribosomal RNA large subunit methyltransferase E</fullName>
        <ecNumber evidence="6 11">2.1.1.166</ecNumber>
    </recommendedName>
    <alternativeName>
        <fullName evidence="9 11">23S rRNA Um2552 methyltransferase</fullName>
    </alternativeName>
    <alternativeName>
        <fullName evidence="8 11">rRNA (uridine-2'-O-)-methyltransferase</fullName>
    </alternativeName>
</protein>
<evidence type="ECO:0000256" key="6">
    <source>
        <dbReference type="ARBA" id="ARBA00038861"/>
    </source>
</evidence>
<evidence type="ECO:0000256" key="4">
    <source>
        <dbReference type="ARBA" id="ARBA00022691"/>
    </source>
</evidence>
<sequence length="208" mass="22828">MPGNKSNRHWITRQRNDPFVDKARKAGYRSRSAYKLLEIDRRDGLFRRGDTVVDLGAAPGGWSQVARERVGGQGRVIAIDILPFEPIPGVISLEGDMRDRQTHDRVIELLAGNSAQVVISDMAPNISGSAILDQPRILQIATSALEAGIRFLSPDGNFLIKVFQGEEFDAFVGAMQRAFTKTRVRKPKASRASSREVYVLGLGLSPGA</sequence>
<feature type="binding site" evidence="11">
    <location>
        <position position="80"/>
    </location>
    <ligand>
        <name>S-adenosyl-L-methionine</name>
        <dbReference type="ChEBI" id="CHEBI:59789"/>
    </ligand>
</feature>
<keyword evidence="4 11" id="KW-0949">S-adenosyl-L-methionine</keyword>
<dbReference type="AlphaFoldDB" id="A0A451BP04"/>
<evidence type="ECO:0000259" key="13">
    <source>
        <dbReference type="Pfam" id="PF01728"/>
    </source>
</evidence>
<reference evidence="14" key="1">
    <citation type="submission" date="2019-02" db="EMBL/GenBank/DDBJ databases">
        <authorList>
            <person name="Gruber-Vodicka R. H."/>
            <person name="Seah K. B. B."/>
        </authorList>
    </citation>
    <scope>NUCLEOTIDE SEQUENCE</scope>
    <source>
        <strain evidence="14">BECK_S127</strain>
    </source>
</reference>
<evidence type="ECO:0000256" key="1">
    <source>
        <dbReference type="ARBA" id="ARBA00022552"/>
    </source>
</evidence>
<accession>A0A451BP04</accession>
<evidence type="ECO:0000256" key="7">
    <source>
        <dbReference type="ARBA" id="ARBA00041129"/>
    </source>
</evidence>
<dbReference type="InterPro" id="IPR015507">
    <property type="entry name" value="rRNA-MeTfrase_E"/>
</dbReference>
<evidence type="ECO:0000256" key="2">
    <source>
        <dbReference type="ARBA" id="ARBA00022603"/>
    </source>
</evidence>
<dbReference type="InterPro" id="IPR050082">
    <property type="entry name" value="RNA_methyltr_RlmE"/>
</dbReference>
<evidence type="ECO:0000256" key="5">
    <source>
        <dbReference type="ARBA" id="ARBA00037569"/>
    </source>
</evidence>
<dbReference type="Gene3D" id="3.40.50.150">
    <property type="entry name" value="Vaccinia Virus protein VP39"/>
    <property type="match status" value="1"/>
</dbReference>
<name>A0A451BP04_9GAMM</name>
<comment type="similarity">
    <text evidence="11">Belongs to the class I-like SAM-binding methyltransferase superfamily. RNA methyltransferase RlmE family.</text>
</comment>
<feature type="active site" description="Proton acceptor" evidence="11 12">
    <location>
        <position position="161"/>
    </location>
</feature>
<dbReference type="PANTHER" id="PTHR10920:SF18">
    <property type="entry name" value="RRNA METHYLTRANSFERASE 2, MITOCHONDRIAL"/>
    <property type="match status" value="1"/>
</dbReference>
<dbReference type="SUPFAM" id="SSF53335">
    <property type="entry name" value="S-adenosyl-L-methionine-dependent methyltransferases"/>
    <property type="match status" value="1"/>
</dbReference>
<dbReference type="InterPro" id="IPR029063">
    <property type="entry name" value="SAM-dependent_MTases_sf"/>
</dbReference>
<evidence type="ECO:0000256" key="12">
    <source>
        <dbReference type="PIRSR" id="PIRSR005461-1"/>
    </source>
</evidence>
<dbReference type="GO" id="GO:0005737">
    <property type="term" value="C:cytoplasm"/>
    <property type="evidence" value="ECO:0007669"/>
    <property type="project" value="UniProtKB-SubCell"/>
</dbReference>
<dbReference type="InterPro" id="IPR002877">
    <property type="entry name" value="RNA_MeTrfase_FtsJ_dom"/>
</dbReference>
<evidence type="ECO:0000256" key="3">
    <source>
        <dbReference type="ARBA" id="ARBA00022679"/>
    </source>
</evidence>
<comment type="catalytic activity">
    <reaction evidence="10 11">
        <text>uridine(2552) in 23S rRNA + S-adenosyl-L-methionine = 2'-O-methyluridine(2552) in 23S rRNA + S-adenosyl-L-homocysteine + H(+)</text>
        <dbReference type="Rhea" id="RHEA:42720"/>
        <dbReference type="Rhea" id="RHEA-COMP:10202"/>
        <dbReference type="Rhea" id="RHEA-COMP:10203"/>
        <dbReference type="ChEBI" id="CHEBI:15378"/>
        <dbReference type="ChEBI" id="CHEBI:57856"/>
        <dbReference type="ChEBI" id="CHEBI:59789"/>
        <dbReference type="ChEBI" id="CHEBI:65315"/>
        <dbReference type="ChEBI" id="CHEBI:74478"/>
        <dbReference type="EC" id="2.1.1.166"/>
    </reaction>
</comment>
<evidence type="ECO:0000313" key="14">
    <source>
        <dbReference type="EMBL" id="VFK80039.1"/>
    </source>
</evidence>
<dbReference type="EC" id="2.1.1.166" evidence="6 11"/>
<dbReference type="PANTHER" id="PTHR10920">
    <property type="entry name" value="RIBOSOMAL RNA METHYLTRANSFERASE"/>
    <property type="match status" value="1"/>
</dbReference>
<dbReference type="PIRSF" id="PIRSF005461">
    <property type="entry name" value="23S_rRNA_mtase"/>
    <property type="match status" value="1"/>
</dbReference>